<evidence type="ECO:0000313" key="8">
    <source>
        <dbReference type="Proteomes" id="UP000093000"/>
    </source>
</evidence>
<dbReference type="GO" id="GO:0009986">
    <property type="term" value="C:cell surface"/>
    <property type="evidence" value="ECO:0007669"/>
    <property type="project" value="TreeGrafter"/>
</dbReference>
<protein>
    <submittedName>
        <fullName evidence="7">Meiotic expression up-regulated protein 10</fullName>
    </submittedName>
</protein>
<accession>A0A1C7NKR3</accession>
<keyword evidence="2" id="KW-0134">Cell wall</keyword>
<dbReference type="PANTHER" id="PTHR31018">
    <property type="entry name" value="SPORULATION-SPECIFIC PROTEIN-RELATED"/>
    <property type="match status" value="1"/>
</dbReference>
<evidence type="ECO:0000256" key="6">
    <source>
        <dbReference type="SAM" id="SignalP"/>
    </source>
</evidence>
<dbReference type="GO" id="GO:0009277">
    <property type="term" value="C:fungal-type cell wall"/>
    <property type="evidence" value="ECO:0007669"/>
    <property type="project" value="TreeGrafter"/>
</dbReference>
<dbReference type="FunCoup" id="A0A1C7NKR3">
    <property type="interactions" value="14"/>
</dbReference>
<gene>
    <name evidence="7" type="primary">meu10_0</name>
    <name evidence="7" type="ORF">A0J61_02876</name>
</gene>
<proteinExistence type="predicted"/>
<keyword evidence="5" id="KW-0325">Glycoprotein</keyword>
<feature type="chain" id="PRO_5008889756" evidence="6">
    <location>
        <begin position="26"/>
        <end position="394"/>
    </location>
</feature>
<evidence type="ECO:0000256" key="4">
    <source>
        <dbReference type="ARBA" id="ARBA00022729"/>
    </source>
</evidence>
<dbReference type="EMBL" id="LUGH01000115">
    <property type="protein sequence ID" value="OBZ89076.1"/>
    <property type="molecule type" value="Genomic_DNA"/>
</dbReference>
<evidence type="ECO:0000256" key="5">
    <source>
        <dbReference type="ARBA" id="ARBA00023180"/>
    </source>
</evidence>
<dbReference type="STRING" id="101091.A0A1C7NKR3"/>
<dbReference type="InParanoid" id="A0A1C7NKR3"/>
<dbReference type="Gene3D" id="3.80.20.20">
    <property type="entry name" value="Receptor L-domain"/>
    <property type="match status" value="1"/>
</dbReference>
<dbReference type="InterPro" id="IPR036941">
    <property type="entry name" value="Rcpt_L-dom_sf"/>
</dbReference>
<dbReference type="InterPro" id="IPR051648">
    <property type="entry name" value="CWI-Assembly_Regulator"/>
</dbReference>
<evidence type="ECO:0000256" key="2">
    <source>
        <dbReference type="ARBA" id="ARBA00022512"/>
    </source>
</evidence>
<dbReference type="OrthoDB" id="536881at2759"/>
<evidence type="ECO:0000256" key="3">
    <source>
        <dbReference type="ARBA" id="ARBA00022525"/>
    </source>
</evidence>
<keyword evidence="8" id="KW-1185">Reference proteome</keyword>
<comment type="subcellular location">
    <subcellularLocation>
        <location evidence="1">Secreted</location>
        <location evidence="1">Cell wall</location>
    </subcellularLocation>
</comment>
<organism evidence="7 8">
    <name type="scientific">Choanephora cucurbitarum</name>
    <dbReference type="NCBI Taxonomy" id="101091"/>
    <lineage>
        <taxon>Eukaryota</taxon>
        <taxon>Fungi</taxon>
        <taxon>Fungi incertae sedis</taxon>
        <taxon>Mucoromycota</taxon>
        <taxon>Mucoromycotina</taxon>
        <taxon>Mucoromycetes</taxon>
        <taxon>Mucorales</taxon>
        <taxon>Mucorineae</taxon>
        <taxon>Choanephoraceae</taxon>
        <taxon>Choanephoroideae</taxon>
        <taxon>Choanephora</taxon>
    </lineage>
</organism>
<reference evidence="7 8" key="1">
    <citation type="submission" date="2016-03" db="EMBL/GenBank/DDBJ databases">
        <title>Choanephora cucurbitarum.</title>
        <authorList>
            <person name="Min B."/>
            <person name="Park H."/>
            <person name="Park J.-H."/>
            <person name="Shin H.-D."/>
            <person name="Choi I.-G."/>
        </authorList>
    </citation>
    <scope>NUCLEOTIDE SEQUENCE [LARGE SCALE GENOMIC DNA]</scope>
    <source>
        <strain evidence="7 8">KUS-F28377</strain>
    </source>
</reference>
<keyword evidence="3" id="KW-0964">Secreted</keyword>
<name>A0A1C7NKR3_9FUNG</name>
<dbReference type="Proteomes" id="UP000093000">
    <property type="component" value="Unassembled WGS sequence"/>
</dbReference>
<dbReference type="SUPFAM" id="SSF52058">
    <property type="entry name" value="L domain-like"/>
    <property type="match status" value="2"/>
</dbReference>
<keyword evidence="4 6" id="KW-0732">Signal</keyword>
<dbReference type="GO" id="GO:0031505">
    <property type="term" value="P:fungal-type cell wall organization"/>
    <property type="evidence" value="ECO:0007669"/>
    <property type="project" value="TreeGrafter"/>
</dbReference>
<comment type="caution">
    <text evidence="7">The sequence shown here is derived from an EMBL/GenBank/DDBJ whole genome shotgun (WGS) entry which is preliminary data.</text>
</comment>
<dbReference type="AlphaFoldDB" id="A0A1C7NKR3"/>
<dbReference type="PANTHER" id="PTHR31018:SF3">
    <property type="entry name" value="RECEPTOR PROTEIN-TYROSINE KINASE"/>
    <property type="match status" value="1"/>
</dbReference>
<evidence type="ECO:0000256" key="1">
    <source>
        <dbReference type="ARBA" id="ARBA00004191"/>
    </source>
</evidence>
<sequence length="394" mass="41819">MKLFGCTQLGFILTAILLTNQQVDAACSGDLTVSTQHDLDQIRGCKTYGGNILIDNTAASDLRLNGVELVEGDILVKNNDGLQSVSMPTLQGVNGQLVFANNKLLSNIDIKQVYALHGIEVSVHPALNELVFSTGLSQADTINIADTTITRLEGLKLSSAKDIHITNNIYMKSLSFTNMTKLGSILVSANSPTLRVELDDLETLHDGTFRNIASLSLKKLKRIAGDISFISNSFDTLDLPSTTDIGGTLTLTDNLALNNLSMARLGHLGGALSVTNNNKLSSVNAFSSLQQVDGTLDITGGFDEVDFPVLSDVRGGLNIQTSSSSFSCDNVNKLKNGIIKGNSFICKASVARPQSNMHGGKGGSSAFDSSANTMSQSMGYMVLVGSMLAYLISI</sequence>
<evidence type="ECO:0000313" key="7">
    <source>
        <dbReference type="EMBL" id="OBZ89076.1"/>
    </source>
</evidence>
<feature type="signal peptide" evidence="6">
    <location>
        <begin position="1"/>
        <end position="25"/>
    </location>
</feature>
<dbReference type="GO" id="GO:0005886">
    <property type="term" value="C:plasma membrane"/>
    <property type="evidence" value="ECO:0007669"/>
    <property type="project" value="TreeGrafter"/>
</dbReference>